<dbReference type="EMBL" id="JAUFPX010000004">
    <property type="protein sequence ID" value="MDN3590363.1"/>
    <property type="molecule type" value="Genomic_DNA"/>
</dbReference>
<evidence type="ECO:0000256" key="1">
    <source>
        <dbReference type="SAM" id="MobiDB-lite"/>
    </source>
</evidence>
<keyword evidence="4" id="KW-1185">Reference proteome</keyword>
<feature type="chain" id="PRO_5047374119" evidence="2">
    <location>
        <begin position="34"/>
        <end position="572"/>
    </location>
</feature>
<feature type="signal peptide" evidence="2">
    <location>
        <begin position="1"/>
        <end position="33"/>
    </location>
</feature>
<keyword evidence="2" id="KW-0732">Signal</keyword>
<feature type="compositionally biased region" description="Polar residues" evidence="1">
    <location>
        <begin position="39"/>
        <end position="52"/>
    </location>
</feature>
<evidence type="ECO:0000256" key="2">
    <source>
        <dbReference type="SAM" id="SignalP"/>
    </source>
</evidence>
<dbReference type="Proteomes" id="UP001224644">
    <property type="component" value="Unassembled WGS sequence"/>
</dbReference>
<sequence length="572" mass="60700">MGVWPTEAWRNGSLRGLALTAAALLAGTGGATAQALRTDTNPSFGTTAQTDPSAEGLSDAATASSPRPLQPSDTGAGVPAAGDAPEGDSGAGTLRPPSRAPRGSLVPGASSAPNNRALGTLLRLRAAPARRFGSATTRITRQITQASPTDIRLTPVVRTAVVGVPLPTVLPLAGIQTPGFLFAGALRQPLAVDQAYAPLGIKLGTFTFLPGFQQSIGYDTNPEQITRLAAKPSVALRTEADLAFRSDWSASELSGELRGSYLEYPDNPAASRPNGTGVTRLRIDASRDTRIDVEGRFLIDTQRTGSPDLNAGTATRPLVTSYGTTVGATQVFNRLQLSLRGLVDRSQFEDARLGDGTVITQSDRNLNQYGLQLRAGYEISPSLTPFIDVLADTRVYDLRVDSTGTRRDSDGLTLSTGSTIALTRFISGELSAGLQHRTYNDPTLRDLTAPVMNAALIWTASPLTTVRLNATAGIVETAVAGSSGVRTQAVNLEVQHDLLRNLSLIGGLTFAQSDYDRVNISERGFSGTARIDYRFNRWLTLRGTYVYQQVNSTTASASFRSNTWLLGLRVNP</sequence>
<evidence type="ECO:0000313" key="4">
    <source>
        <dbReference type="Proteomes" id="UP001224644"/>
    </source>
</evidence>
<dbReference type="Pfam" id="PF10082">
    <property type="entry name" value="BBP2_2"/>
    <property type="match status" value="1"/>
</dbReference>
<evidence type="ECO:0000313" key="3">
    <source>
        <dbReference type="EMBL" id="MDN3590363.1"/>
    </source>
</evidence>
<dbReference type="RefSeq" id="WP_238224423.1">
    <property type="nucleotide sequence ID" value="NZ_BPQD01000008.1"/>
</dbReference>
<comment type="caution">
    <text evidence="3">The sequence shown here is derived from an EMBL/GenBank/DDBJ whole genome shotgun (WGS) entry which is preliminary data.</text>
</comment>
<name>A0ABT8BGN6_9HYPH</name>
<dbReference type="InterPro" id="IPR018759">
    <property type="entry name" value="BBP2_2"/>
</dbReference>
<feature type="region of interest" description="Disordered" evidence="1">
    <location>
        <begin position="36"/>
        <end position="114"/>
    </location>
</feature>
<protein>
    <submittedName>
        <fullName evidence="3">Outer membrane beta-barrel protein</fullName>
    </submittedName>
</protein>
<dbReference type="SUPFAM" id="SSF56935">
    <property type="entry name" value="Porins"/>
    <property type="match status" value="1"/>
</dbReference>
<reference evidence="4" key="1">
    <citation type="journal article" date="2019" name="Int. J. Syst. Evol. Microbiol.">
        <title>The Global Catalogue of Microorganisms (GCM) 10K type strain sequencing project: providing services to taxonomists for standard genome sequencing and annotation.</title>
        <authorList>
            <consortium name="The Broad Institute Genomics Platform"/>
            <consortium name="The Broad Institute Genome Sequencing Center for Infectious Disease"/>
            <person name="Wu L."/>
            <person name="Ma J."/>
        </authorList>
    </citation>
    <scope>NUCLEOTIDE SEQUENCE [LARGE SCALE GENOMIC DNA]</scope>
    <source>
        <strain evidence="4">CECT 7069</strain>
    </source>
</reference>
<proteinExistence type="predicted"/>
<feature type="compositionally biased region" description="Polar residues" evidence="1">
    <location>
        <begin position="61"/>
        <end position="73"/>
    </location>
</feature>
<organism evidence="3 4">
    <name type="scientific">Methylobacterium adhaesivum</name>
    <dbReference type="NCBI Taxonomy" id="333297"/>
    <lineage>
        <taxon>Bacteria</taxon>
        <taxon>Pseudomonadati</taxon>
        <taxon>Pseudomonadota</taxon>
        <taxon>Alphaproteobacteria</taxon>
        <taxon>Hyphomicrobiales</taxon>
        <taxon>Methylobacteriaceae</taxon>
        <taxon>Methylobacterium</taxon>
    </lineage>
</organism>
<accession>A0ABT8BGN6</accession>
<gene>
    <name evidence="3" type="ORF">QWZ12_07010</name>
</gene>